<dbReference type="GO" id="GO:0009395">
    <property type="term" value="P:phospholipid catabolic process"/>
    <property type="evidence" value="ECO:0007669"/>
    <property type="project" value="TreeGrafter"/>
</dbReference>
<evidence type="ECO:0000259" key="11">
    <source>
        <dbReference type="PROSITE" id="PS50195"/>
    </source>
</evidence>
<dbReference type="InterPro" id="IPR036871">
    <property type="entry name" value="PX_dom_sf"/>
</dbReference>
<dbReference type="SUPFAM" id="SSF64268">
    <property type="entry name" value="PX domain"/>
    <property type="match status" value="1"/>
</dbReference>
<feature type="compositionally biased region" description="Polar residues" evidence="8">
    <location>
        <begin position="689"/>
        <end position="698"/>
    </location>
</feature>
<keyword evidence="5 7" id="KW-0442">Lipid degradation</keyword>
<dbReference type="CDD" id="cd09141">
    <property type="entry name" value="PLDc_vPLD1_2_yPLD_like_2"/>
    <property type="match status" value="1"/>
</dbReference>
<feature type="compositionally biased region" description="Acidic residues" evidence="8">
    <location>
        <begin position="622"/>
        <end position="631"/>
    </location>
</feature>
<dbReference type="Pfam" id="PF00787">
    <property type="entry name" value="PX"/>
    <property type="match status" value="1"/>
</dbReference>
<keyword evidence="4 7" id="KW-0378">Hydrolase</keyword>
<dbReference type="SUPFAM" id="SSF50729">
    <property type="entry name" value="PH domain-like"/>
    <property type="match status" value="1"/>
</dbReference>
<dbReference type="GO" id="GO:0035091">
    <property type="term" value="F:phosphatidylinositol binding"/>
    <property type="evidence" value="ECO:0007669"/>
    <property type="project" value="InterPro"/>
</dbReference>
<evidence type="ECO:0000256" key="3">
    <source>
        <dbReference type="ARBA" id="ARBA00022737"/>
    </source>
</evidence>
<keyword evidence="6" id="KW-0443">Lipid metabolism</keyword>
<protein>
    <recommendedName>
        <fullName evidence="7">Phospholipase</fullName>
        <ecNumber evidence="7">3.1.4.4</ecNumber>
    </recommendedName>
</protein>
<dbReference type="InterPro" id="IPR001849">
    <property type="entry name" value="PH_domain"/>
</dbReference>
<dbReference type="RefSeq" id="XP_013418896.1">
    <property type="nucleotide sequence ID" value="XM_013563442.1"/>
</dbReference>
<evidence type="ECO:0000313" key="13">
    <source>
        <dbReference type="RefSeq" id="XP_013418896.1"/>
    </source>
</evidence>
<keyword evidence="12" id="KW-1185">Reference proteome</keyword>
<feature type="region of interest" description="Disordered" evidence="8">
    <location>
        <begin position="539"/>
        <end position="558"/>
    </location>
</feature>
<name>A0A1S3K9F8_LINAN</name>
<feature type="region of interest" description="Disordered" evidence="8">
    <location>
        <begin position="564"/>
        <end position="706"/>
    </location>
</feature>
<dbReference type="PROSITE" id="PS50003">
    <property type="entry name" value="PH_DOMAIN"/>
    <property type="match status" value="1"/>
</dbReference>
<evidence type="ECO:0000259" key="9">
    <source>
        <dbReference type="PROSITE" id="PS50003"/>
    </source>
</evidence>
<dbReference type="InterPro" id="IPR001736">
    <property type="entry name" value="PLipase_D/transphosphatidylase"/>
</dbReference>
<dbReference type="KEGG" id="lak:106179716"/>
<evidence type="ECO:0000259" key="10">
    <source>
        <dbReference type="PROSITE" id="PS50035"/>
    </source>
</evidence>
<feature type="compositionally biased region" description="Basic and acidic residues" evidence="8">
    <location>
        <begin position="657"/>
        <end position="682"/>
    </location>
</feature>
<evidence type="ECO:0000313" key="12">
    <source>
        <dbReference type="Proteomes" id="UP000085678"/>
    </source>
</evidence>
<evidence type="ECO:0000256" key="7">
    <source>
        <dbReference type="PIRNR" id="PIRNR009376"/>
    </source>
</evidence>
<dbReference type="GO" id="GO:0035556">
    <property type="term" value="P:intracellular signal transduction"/>
    <property type="evidence" value="ECO:0007669"/>
    <property type="project" value="InterPro"/>
</dbReference>
<accession>A0A1S3K9F8</accession>
<dbReference type="SMART" id="SM00312">
    <property type="entry name" value="PX"/>
    <property type="match status" value="1"/>
</dbReference>
<dbReference type="PANTHER" id="PTHR18896:SF76">
    <property type="entry name" value="PHOSPHOLIPASE"/>
    <property type="match status" value="1"/>
</dbReference>
<evidence type="ECO:0000256" key="6">
    <source>
        <dbReference type="ARBA" id="ARBA00023098"/>
    </source>
</evidence>
<dbReference type="GeneID" id="106179716"/>
<sequence length="1215" mass="137337">MAEEDTDDIDFLHQLIVPEPVQLPSSPVSTPLPQPVLRECVDILPGGVQQEELVSEYEGYSDGLPESYADFWEGDSKDVPPYIPFSSIAIPTQPPMVYVPGQRVTVIITNSEHIPRGNILSPYLYTLKVTHANHEWEIKRRYQDFQKLHSRLQLFKARLKLPKANNGNTGRGPTVVPELPSFPHKPDAFMNSEQSKARMEELENYLFNILKHSAYRNHKALLRFLEVSRMSFVACSGSTKRKEGTVAKKAAGLSQGLFGSQHWGERWFIVKDSYITYLRKDGSVGGVMLMDRGFHITREDNSSLALHGLKIINLSRQMLVNCGTGRQADQWEASITAAAESTGREFIMMNRFDSFAPVREGYAQWLVDGAAYMRCVSTALDLAKEEIFICSWWLSPEVFLRRPIMTLDDPHRLDHVLLRKAEEGVRVYILLYKEDEQFCSGINSFYVKQSLLRTQTDNIKILRVSDQDSYLWTHHEKLVVVDQRIAFLGGMDLCFGRWDDKLHRLTDPGSTVLARALNSPSRFMADSGAMDLIEVLKNKENEGDKKMEGEGTQGDKVDVQMEHTGVEEEEQERHGDVDSSDSGNASPDSNKRSDNEASQQSYSRNENEQENGSSSSQQNDSEVNDDKDSEETPNSSQTNNRNDQEPSNDAGNGVSKQSDEKNKKCKLSKDKTDAAKQTENGKPKKSASSKHSCTNSTAESDHQQLPLVEELPNMKLTMLGLSADGILHNKAAKQNTDSKVSDKNKLLYQDLKDEDSELRESVSQGKRYSAGYDTNCPSYEITGKCWVGKDYANFVIKDWTELEQPFIDTVDRLTVPRIPWHDVGCVVYGKAARDTARHFIQRWNHAKYLRCKQNPVYPYLVPKSYDWVPIPEQLKATSLSCKCQVLRSASRWSSGMEMTESSIQNAYIHAIRTAKHYIYIESQYLISRCGDKSEVSNGICDALYGRIMEAHRNQESFRVYILLPLVPGFEGEYTADVPTGNQIMSYWLYTSVCRGEKSLLGKLQQDVEDPSKYLSVCSLRSHSELGGKLITEIIYINSKLLIVDDTTVIIGSANINDRSMLGDLDSEVSMIFEDTETVESRMDGEVFQAGKFAQSLRINLFREHLGYVEDDNSKLLDPVIDSFYRGTWIKQASLNTATYERVFKCLPSDQVQSYAELEQYCAKNPMSESSPSLARGLLKKVKGHLVCWPMGFLQEEMLLPSLDSKEAALPSVMWT</sequence>
<evidence type="ECO:0000256" key="4">
    <source>
        <dbReference type="ARBA" id="ARBA00022801"/>
    </source>
</evidence>
<proteinExistence type="inferred from homology"/>
<feature type="compositionally biased region" description="Polar residues" evidence="8">
    <location>
        <begin position="632"/>
        <end position="656"/>
    </location>
</feature>
<dbReference type="SMART" id="SM00233">
    <property type="entry name" value="PH"/>
    <property type="match status" value="1"/>
</dbReference>
<dbReference type="InterPro" id="IPR016555">
    <property type="entry name" value="PLipase_D_euk"/>
</dbReference>
<dbReference type="PROSITE" id="PS50195">
    <property type="entry name" value="PX"/>
    <property type="match status" value="1"/>
</dbReference>
<comment type="similarity">
    <text evidence="2 7">Belongs to the phospholipase D family.</text>
</comment>
<dbReference type="OrthoDB" id="14911at2759"/>
<dbReference type="InterPro" id="IPR015679">
    <property type="entry name" value="PLipase_D_fam"/>
</dbReference>
<dbReference type="PANTHER" id="PTHR18896">
    <property type="entry name" value="PHOSPHOLIPASE D"/>
    <property type="match status" value="1"/>
</dbReference>
<feature type="domain" description="PH" evidence="9">
    <location>
        <begin position="239"/>
        <end position="340"/>
    </location>
</feature>
<evidence type="ECO:0000256" key="1">
    <source>
        <dbReference type="ARBA" id="ARBA00000798"/>
    </source>
</evidence>
<evidence type="ECO:0000256" key="2">
    <source>
        <dbReference type="ARBA" id="ARBA00008664"/>
    </source>
</evidence>
<feature type="domain" description="PLD phosphodiesterase" evidence="10">
    <location>
        <begin position="1032"/>
        <end position="1059"/>
    </location>
</feature>
<organism evidence="12 13">
    <name type="scientific">Lingula anatina</name>
    <name type="common">Brachiopod</name>
    <name type="synonym">Lingula unguis</name>
    <dbReference type="NCBI Taxonomy" id="7574"/>
    <lineage>
        <taxon>Eukaryota</taxon>
        <taxon>Metazoa</taxon>
        <taxon>Spiralia</taxon>
        <taxon>Lophotrochozoa</taxon>
        <taxon>Brachiopoda</taxon>
        <taxon>Linguliformea</taxon>
        <taxon>Lingulata</taxon>
        <taxon>Lingulida</taxon>
        <taxon>Linguloidea</taxon>
        <taxon>Lingulidae</taxon>
        <taxon>Lingula</taxon>
    </lineage>
</organism>
<dbReference type="CDD" id="cd11685">
    <property type="entry name" value="UEV_TSG101-like"/>
    <property type="match status" value="1"/>
</dbReference>
<dbReference type="CDD" id="cd01254">
    <property type="entry name" value="PH_PLD"/>
    <property type="match status" value="1"/>
</dbReference>
<dbReference type="SUPFAM" id="SSF56024">
    <property type="entry name" value="Phospholipase D/nuclease"/>
    <property type="match status" value="2"/>
</dbReference>
<feature type="domain" description="PX" evidence="11">
    <location>
        <begin position="103"/>
        <end position="231"/>
    </location>
</feature>
<feature type="compositionally biased region" description="Basic and acidic residues" evidence="8">
    <location>
        <begin position="564"/>
        <end position="577"/>
    </location>
</feature>
<dbReference type="STRING" id="7574.A0A1S3K9F8"/>
<dbReference type="PROSITE" id="PS50035">
    <property type="entry name" value="PLD"/>
    <property type="match status" value="2"/>
</dbReference>
<dbReference type="Pfam" id="PF00614">
    <property type="entry name" value="PLDc"/>
    <property type="match status" value="2"/>
</dbReference>
<dbReference type="InterPro" id="IPR001683">
    <property type="entry name" value="PX_dom"/>
</dbReference>
<evidence type="ECO:0000256" key="5">
    <source>
        <dbReference type="ARBA" id="ARBA00022963"/>
    </source>
</evidence>
<feature type="domain" description="PLD phosphodiesterase" evidence="10">
    <location>
        <begin position="470"/>
        <end position="497"/>
    </location>
</feature>
<dbReference type="OMA" id="ILYWAHH"/>
<keyword evidence="3" id="KW-0677">Repeat</keyword>
<dbReference type="Gene3D" id="3.30.1520.10">
    <property type="entry name" value="Phox-like domain"/>
    <property type="match status" value="1"/>
</dbReference>
<dbReference type="EC" id="3.1.4.4" evidence="7"/>
<reference evidence="13" key="1">
    <citation type="submission" date="2025-08" db="UniProtKB">
        <authorList>
            <consortium name="RefSeq"/>
        </authorList>
    </citation>
    <scope>IDENTIFICATION</scope>
    <source>
        <tissue evidence="13">Gonads</tissue>
    </source>
</reference>
<dbReference type="PIRSF" id="PIRSF009376">
    <property type="entry name" value="Phospholipase_D_euk"/>
    <property type="match status" value="1"/>
</dbReference>
<feature type="compositionally biased region" description="Low complexity" evidence="8">
    <location>
        <begin position="610"/>
        <end position="621"/>
    </location>
</feature>
<dbReference type="Gene3D" id="3.30.870.10">
    <property type="entry name" value="Endonuclease Chain A"/>
    <property type="match status" value="3"/>
</dbReference>
<dbReference type="GO" id="GO:0060627">
    <property type="term" value="P:regulation of vesicle-mediated transport"/>
    <property type="evidence" value="ECO:0007669"/>
    <property type="project" value="TreeGrafter"/>
</dbReference>
<dbReference type="GO" id="GO:0004630">
    <property type="term" value="F:phospholipase D activity"/>
    <property type="evidence" value="ECO:0007669"/>
    <property type="project" value="UniProtKB-UniRule"/>
</dbReference>
<evidence type="ECO:0000256" key="8">
    <source>
        <dbReference type="SAM" id="MobiDB-lite"/>
    </source>
</evidence>
<dbReference type="AlphaFoldDB" id="A0A1S3K9F8"/>
<dbReference type="FunCoup" id="A0A1S3K9F8">
    <property type="interactions" value="1375"/>
</dbReference>
<dbReference type="SMART" id="SM00155">
    <property type="entry name" value="PLDc"/>
    <property type="match status" value="2"/>
</dbReference>
<dbReference type="InParanoid" id="A0A1S3K9F8"/>
<comment type="catalytic activity">
    <reaction evidence="1 7">
        <text>a 1,2-diacyl-sn-glycero-3-phosphocholine + H2O = a 1,2-diacyl-sn-glycero-3-phosphate + choline + H(+)</text>
        <dbReference type="Rhea" id="RHEA:14445"/>
        <dbReference type="ChEBI" id="CHEBI:15354"/>
        <dbReference type="ChEBI" id="CHEBI:15377"/>
        <dbReference type="ChEBI" id="CHEBI:15378"/>
        <dbReference type="ChEBI" id="CHEBI:57643"/>
        <dbReference type="ChEBI" id="CHEBI:58608"/>
        <dbReference type="EC" id="3.1.4.4"/>
    </reaction>
</comment>
<dbReference type="GO" id="GO:0006654">
    <property type="term" value="P:phosphatidic acid biosynthetic process"/>
    <property type="evidence" value="ECO:0007669"/>
    <property type="project" value="InterPro"/>
</dbReference>
<gene>
    <name evidence="13" type="primary">LOC106179716</name>
</gene>
<dbReference type="Proteomes" id="UP000085678">
    <property type="component" value="Unplaced"/>
</dbReference>